<dbReference type="InParanoid" id="T1I493"/>
<dbReference type="Proteomes" id="UP000015103">
    <property type="component" value="Unassembled WGS sequence"/>
</dbReference>
<dbReference type="Pfam" id="PF03564">
    <property type="entry name" value="DUF1759"/>
    <property type="match status" value="1"/>
</dbReference>
<feature type="region of interest" description="Disordered" evidence="1">
    <location>
        <begin position="264"/>
        <end position="298"/>
    </location>
</feature>
<dbReference type="AlphaFoldDB" id="T1I493"/>
<keyword evidence="3" id="KW-1185">Reference proteome</keyword>
<reference evidence="2" key="1">
    <citation type="submission" date="2015-05" db="UniProtKB">
        <authorList>
            <consortium name="EnsemblMetazoa"/>
        </authorList>
    </citation>
    <scope>IDENTIFICATION</scope>
</reference>
<sequence>MEDTPSMSMLSGGDADLKAIKCRYLIDRLDRWTQNAKTLDTDVPEIVTTCQRLSSGFLALSQTVDGEVWEWLRALVPEERGPLARALTKSFAQAELVHLSRIAPILDSSISFCASAPPGPVSQVLVSDESVVELARRQLQELVIPKITPFEGDVLAYQEFKRTFQFEINKLSLPPHRRLQALKSCLKGPPLSIIQNSTPTEEGYSSAWETLDARYEVALCPRSAGCLECAGAHHTTLHPPPPSSSLSQRTLPDVVIPPLMSLSPKLTKKLPDPSPRRAVPHLRDDVSYPSTSSGSSTLSSLPTIYFGSDSPKATF</sequence>
<dbReference type="EnsemblMetazoa" id="RPRC011112-RA">
    <property type="protein sequence ID" value="RPRC011112-PA"/>
    <property type="gene ID" value="RPRC011112"/>
</dbReference>
<feature type="compositionally biased region" description="Low complexity" evidence="1">
    <location>
        <begin position="287"/>
        <end position="298"/>
    </location>
</feature>
<name>T1I493_RHOPR</name>
<evidence type="ECO:0000313" key="2">
    <source>
        <dbReference type="EnsemblMetazoa" id="RPRC011112-PA"/>
    </source>
</evidence>
<dbReference type="HOGENOM" id="CLU_883725_0_0_1"/>
<dbReference type="InterPro" id="IPR005312">
    <property type="entry name" value="DUF1759"/>
</dbReference>
<evidence type="ECO:0000313" key="3">
    <source>
        <dbReference type="Proteomes" id="UP000015103"/>
    </source>
</evidence>
<dbReference type="EMBL" id="ACPB03018837">
    <property type="status" value="NOT_ANNOTATED_CDS"/>
    <property type="molecule type" value="Genomic_DNA"/>
</dbReference>
<evidence type="ECO:0000256" key="1">
    <source>
        <dbReference type="SAM" id="MobiDB-lite"/>
    </source>
</evidence>
<dbReference type="PANTHER" id="PTHR47331">
    <property type="entry name" value="PHD-TYPE DOMAIN-CONTAINING PROTEIN"/>
    <property type="match status" value="1"/>
</dbReference>
<proteinExistence type="predicted"/>
<dbReference type="VEuPathDB" id="VectorBase:RPRC011112"/>
<protein>
    <submittedName>
        <fullName evidence="2">Uncharacterized protein</fullName>
    </submittedName>
</protein>
<organism evidence="2 3">
    <name type="scientific">Rhodnius prolixus</name>
    <name type="common">Triatomid bug</name>
    <dbReference type="NCBI Taxonomy" id="13249"/>
    <lineage>
        <taxon>Eukaryota</taxon>
        <taxon>Metazoa</taxon>
        <taxon>Ecdysozoa</taxon>
        <taxon>Arthropoda</taxon>
        <taxon>Hexapoda</taxon>
        <taxon>Insecta</taxon>
        <taxon>Pterygota</taxon>
        <taxon>Neoptera</taxon>
        <taxon>Paraneoptera</taxon>
        <taxon>Hemiptera</taxon>
        <taxon>Heteroptera</taxon>
        <taxon>Panheteroptera</taxon>
        <taxon>Cimicomorpha</taxon>
        <taxon>Reduviidae</taxon>
        <taxon>Triatominae</taxon>
        <taxon>Rhodnius</taxon>
    </lineage>
</organism>
<feature type="compositionally biased region" description="Basic and acidic residues" evidence="1">
    <location>
        <begin position="269"/>
        <end position="286"/>
    </location>
</feature>
<accession>T1I493</accession>